<evidence type="ECO:0000256" key="2">
    <source>
        <dbReference type="ARBA" id="ARBA00022614"/>
    </source>
</evidence>
<reference evidence="10 11" key="1">
    <citation type="submission" date="2020-06" db="EMBL/GenBank/DDBJ databases">
        <title>Transcriptomic and genomic resources for Thalictrum thalictroides and T. hernandezii: Facilitating candidate gene discovery in an emerging model plant lineage.</title>
        <authorList>
            <person name="Arias T."/>
            <person name="Riano-Pachon D.M."/>
            <person name="Di Stilio V.S."/>
        </authorList>
    </citation>
    <scope>NUCLEOTIDE SEQUENCE [LARGE SCALE GENOMIC DNA]</scope>
    <source>
        <strain evidence="11">cv. WT478/WT964</strain>
        <tissue evidence="10">Leaves</tissue>
    </source>
</reference>
<organism evidence="10 11">
    <name type="scientific">Thalictrum thalictroides</name>
    <name type="common">Rue-anemone</name>
    <name type="synonym">Anemone thalictroides</name>
    <dbReference type="NCBI Taxonomy" id="46969"/>
    <lineage>
        <taxon>Eukaryota</taxon>
        <taxon>Viridiplantae</taxon>
        <taxon>Streptophyta</taxon>
        <taxon>Embryophyta</taxon>
        <taxon>Tracheophyta</taxon>
        <taxon>Spermatophyta</taxon>
        <taxon>Magnoliopsida</taxon>
        <taxon>Ranunculales</taxon>
        <taxon>Ranunculaceae</taxon>
        <taxon>Thalictroideae</taxon>
        <taxon>Thalictrum</taxon>
    </lineage>
</organism>
<dbReference type="GO" id="GO:0016020">
    <property type="term" value="C:membrane"/>
    <property type="evidence" value="ECO:0007669"/>
    <property type="project" value="UniProtKB-SubCell"/>
</dbReference>
<dbReference type="Gene3D" id="3.80.10.10">
    <property type="entry name" value="Ribonuclease Inhibitor"/>
    <property type="match status" value="1"/>
</dbReference>
<dbReference type="InterPro" id="IPR032675">
    <property type="entry name" value="LRR_dom_sf"/>
</dbReference>
<comment type="caution">
    <text evidence="10">The sequence shown here is derived from an EMBL/GenBank/DDBJ whole genome shotgun (WGS) entry which is preliminary data.</text>
</comment>
<keyword evidence="4" id="KW-0677">Repeat</keyword>
<feature type="domain" description="Protein kinase" evidence="9">
    <location>
        <begin position="270"/>
        <end position="546"/>
    </location>
</feature>
<dbReference type="Pfam" id="PF00560">
    <property type="entry name" value="LRR_1"/>
    <property type="match status" value="2"/>
</dbReference>
<accession>A0A7J6VHH2</accession>
<dbReference type="Gene3D" id="3.30.200.20">
    <property type="entry name" value="Phosphorylase Kinase, domain 1"/>
    <property type="match status" value="1"/>
</dbReference>
<keyword evidence="3 8" id="KW-0812">Transmembrane</keyword>
<proteinExistence type="predicted"/>
<evidence type="ECO:0000256" key="1">
    <source>
        <dbReference type="ARBA" id="ARBA00004370"/>
    </source>
</evidence>
<dbReference type="PROSITE" id="PS50011">
    <property type="entry name" value="PROTEIN_KINASE_DOM"/>
    <property type="match status" value="1"/>
</dbReference>
<dbReference type="EMBL" id="JABWDY010031953">
    <property type="protein sequence ID" value="KAF5184544.1"/>
    <property type="molecule type" value="Genomic_DNA"/>
</dbReference>
<comment type="subcellular location">
    <subcellularLocation>
        <location evidence="1">Membrane</location>
    </subcellularLocation>
</comment>
<dbReference type="AlphaFoldDB" id="A0A7J6VHH2"/>
<evidence type="ECO:0000256" key="6">
    <source>
        <dbReference type="ARBA" id="ARBA00023136"/>
    </source>
</evidence>
<dbReference type="InterPro" id="IPR000719">
    <property type="entry name" value="Prot_kinase_dom"/>
</dbReference>
<keyword evidence="5 8" id="KW-1133">Transmembrane helix</keyword>
<keyword evidence="2" id="KW-0433">Leucine-rich repeat</keyword>
<evidence type="ECO:0000256" key="3">
    <source>
        <dbReference type="ARBA" id="ARBA00022692"/>
    </source>
</evidence>
<evidence type="ECO:0000259" key="9">
    <source>
        <dbReference type="PROSITE" id="PS50011"/>
    </source>
</evidence>
<keyword evidence="11" id="KW-1185">Reference proteome</keyword>
<sequence length="567" mass="62426">MELRGEIDISALEELKDLRSIGFSNNSFTGPIPEFNRLGALKALYLTGNTFSGEIGGEYFVRMESLKKLWLGHNKFTGPVPISLTRLLNLKELHLEGNEFSGKIPNFDHSLKDINFSKNKFVGQIPPSLATFNTSSFEGNEALCGKPLAKECPEETSIEQTKLQDRSTVIFATVVLVGVIVMLLVATIVVIKRRKTFDVLGSEAFDEPIGMRIAAPSTSRKPIEAAGAISSRSVTSSRKGSQHGNKGAGAGDLIVVNDKRGVFGLPDLMKAAAEVLGNGSLGSAYKAVMTNGVAVVVKRMRDMNKVAKDGFDMELRRLGALHHRNILTPLAYHYRKEEKLVVYEYVPRGSLLFLLHGDRGSCQAELDWPTRLKIIHGIARGMAFLHTELASYNLPHGNLKSSNIFLGSDYEPLLSDYGFWSVVNPTQAAQAMFAYKAPEATEYHFASPKSDVYCFGIVILEILTGKFPSQYLHNGTGGTDVVQWVLSALLEGKETELFDPEIASASESYNEMEQLLYIGAACVEQSPEKRLSMRDAVRKIEEIQVFEGRAPTLKEEYAKLSSSPPMM</sequence>
<gene>
    <name evidence="10" type="ORF">FRX31_025874</name>
</gene>
<keyword evidence="10" id="KW-0418">Kinase</keyword>
<evidence type="ECO:0000313" key="10">
    <source>
        <dbReference type="EMBL" id="KAF5184544.1"/>
    </source>
</evidence>
<dbReference type="InterPro" id="IPR046959">
    <property type="entry name" value="PRK1-6/SRF4-like"/>
</dbReference>
<dbReference type="InterPro" id="IPR011009">
    <property type="entry name" value="Kinase-like_dom_sf"/>
</dbReference>
<evidence type="ECO:0000256" key="8">
    <source>
        <dbReference type="SAM" id="Phobius"/>
    </source>
</evidence>
<dbReference type="Gene3D" id="1.10.510.10">
    <property type="entry name" value="Transferase(Phosphotransferase) domain 1"/>
    <property type="match status" value="1"/>
</dbReference>
<dbReference type="SUPFAM" id="SSF56112">
    <property type="entry name" value="Protein kinase-like (PK-like)"/>
    <property type="match status" value="1"/>
</dbReference>
<keyword evidence="10" id="KW-0808">Transferase</keyword>
<keyword evidence="6 8" id="KW-0472">Membrane</keyword>
<dbReference type="SUPFAM" id="SSF52058">
    <property type="entry name" value="L domain-like"/>
    <property type="match status" value="1"/>
</dbReference>
<dbReference type="GO" id="GO:0004672">
    <property type="term" value="F:protein kinase activity"/>
    <property type="evidence" value="ECO:0007669"/>
    <property type="project" value="InterPro"/>
</dbReference>
<feature type="transmembrane region" description="Helical" evidence="8">
    <location>
        <begin position="169"/>
        <end position="191"/>
    </location>
</feature>
<dbReference type="InterPro" id="IPR001611">
    <property type="entry name" value="Leu-rich_rpt"/>
</dbReference>
<dbReference type="InterPro" id="IPR001245">
    <property type="entry name" value="Ser-Thr/Tyr_kinase_cat_dom"/>
</dbReference>
<evidence type="ECO:0000256" key="7">
    <source>
        <dbReference type="SAM" id="MobiDB-lite"/>
    </source>
</evidence>
<dbReference type="PANTHER" id="PTHR48007">
    <property type="entry name" value="LEUCINE-RICH REPEAT RECEPTOR-LIKE PROTEIN KINASE PXC1"/>
    <property type="match status" value="1"/>
</dbReference>
<dbReference type="Pfam" id="PF07714">
    <property type="entry name" value="PK_Tyr_Ser-Thr"/>
    <property type="match status" value="1"/>
</dbReference>
<evidence type="ECO:0000256" key="5">
    <source>
        <dbReference type="ARBA" id="ARBA00022989"/>
    </source>
</evidence>
<name>A0A7J6VHH2_THATH</name>
<dbReference type="OrthoDB" id="418615at2759"/>
<feature type="compositionally biased region" description="Low complexity" evidence="7">
    <location>
        <begin position="230"/>
        <end position="239"/>
    </location>
</feature>
<protein>
    <submittedName>
        <fullName evidence="10">Pollen receptor-like kinase</fullName>
    </submittedName>
</protein>
<evidence type="ECO:0000313" key="11">
    <source>
        <dbReference type="Proteomes" id="UP000554482"/>
    </source>
</evidence>
<feature type="region of interest" description="Disordered" evidence="7">
    <location>
        <begin position="223"/>
        <end position="247"/>
    </location>
</feature>
<evidence type="ECO:0000256" key="4">
    <source>
        <dbReference type="ARBA" id="ARBA00022737"/>
    </source>
</evidence>
<keyword evidence="10" id="KW-0675">Receptor</keyword>
<dbReference type="Proteomes" id="UP000554482">
    <property type="component" value="Unassembled WGS sequence"/>
</dbReference>
<dbReference type="PANTHER" id="PTHR48007:SF38">
    <property type="entry name" value="LEUCINE-RICH REPEAT PROTEIN KINASE FAMILY PROTEIN"/>
    <property type="match status" value="1"/>
</dbReference>
<dbReference type="GO" id="GO:0005524">
    <property type="term" value="F:ATP binding"/>
    <property type="evidence" value="ECO:0007669"/>
    <property type="project" value="InterPro"/>
</dbReference>